<dbReference type="Gene3D" id="1.20.1250.20">
    <property type="entry name" value="MFS general substrate transporter like domains"/>
    <property type="match status" value="1"/>
</dbReference>
<dbReference type="EMBL" id="FNAN01000020">
    <property type="protein sequence ID" value="SDG59946.1"/>
    <property type="molecule type" value="Genomic_DNA"/>
</dbReference>
<dbReference type="GO" id="GO:0005886">
    <property type="term" value="C:plasma membrane"/>
    <property type="evidence" value="ECO:0007669"/>
    <property type="project" value="UniProtKB-SubCell"/>
</dbReference>
<feature type="transmembrane region" description="Helical" evidence="6">
    <location>
        <begin position="211"/>
        <end position="236"/>
    </location>
</feature>
<proteinExistence type="predicted"/>
<evidence type="ECO:0000313" key="9">
    <source>
        <dbReference type="Proteomes" id="UP000198748"/>
    </source>
</evidence>
<dbReference type="RefSeq" id="WP_090156472.1">
    <property type="nucleotide sequence ID" value="NZ_FNAN01000020.1"/>
</dbReference>
<dbReference type="AlphaFoldDB" id="A0A1G7VJE0"/>
<evidence type="ECO:0000256" key="3">
    <source>
        <dbReference type="ARBA" id="ARBA00022692"/>
    </source>
</evidence>
<sequence>MRAQISSTKIPSAIWGLSFCAFGIGTTEFVIVGLLPTIAQDFATSISSAGVLVTLFALGVAIGGPLFTAITGGVERKKLLLATVLVFAIGNLIAFLGNSLFIVQLSRVITGVTHGVFFANAVIYAGNSVGSDKKATAISLVFAGLLISTATGVPLGTYVGIMYGWRMTFLAVAIWGALGFLLLNVLLTRQQISSKALSLNDLPTVLRGRQVLVVLFANVCAYTGTFIVFTFLTPLLSQMGFSIGETNLILLVYGIGVALGNIVGGRISNVNPGKVLVFIFIFHALILLILAMVLTAKIVVIVSLLVFGFFAFANVSALQLLVVELSERYLPGSSAVASALNVSAFNVGAAAGSYFGGLVVDSPLTIGATPWVGAMFVILAVGLALWNLKSIKSTVH</sequence>
<dbReference type="Pfam" id="PF07690">
    <property type="entry name" value="MFS_1"/>
    <property type="match status" value="1"/>
</dbReference>
<comment type="subcellular location">
    <subcellularLocation>
        <location evidence="1">Cell membrane</location>
        <topology evidence="1">Multi-pass membrane protein</topology>
    </subcellularLocation>
</comment>
<keyword evidence="5 6" id="KW-0472">Membrane</keyword>
<dbReference type="PROSITE" id="PS50850">
    <property type="entry name" value="MFS"/>
    <property type="match status" value="1"/>
</dbReference>
<feature type="transmembrane region" description="Helical" evidence="6">
    <location>
        <begin position="368"/>
        <end position="388"/>
    </location>
</feature>
<feature type="transmembrane region" description="Helical" evidence="6">
    <location>
        <begin position="46"/>
        <end position="67"/>
    </location>
</feature>
<dbReference type="InterPro" id="IPR020846">
    <property type="entry name" value="MFS_dom"/>
</dbReference>
<feature type="transmembrane region" description="Helical" evidence="6">
    <location>
        <begin position="335"/>
        <end position="356"/>
    </location>
</feature>
<dbReference type="SUPFAM" id="SSF103473">
    <property type="entry name" value="MFS general substrate transporter"/>
    <property type="match status" value="1"/>
</dbReference>
<evidence type="ECO:0000313" key="8">
    <source>
        <dbReference type="EMBL" id="SDG59946.1"/>
    </source>
</evidence>
<feature type="transmembrane region" description="Helical" evidence="6">
    <location>
        <begin position="12"/>
        <end position="34"/>
    </location>
</feature>
<evidence type="ECO:0000256" key="2">
    <source>
        <dbReference type="ARBA" id="ARBA00022475"/>
    </source>
</evidence>
<dbReference type="InterPro" id="IPR001958">
    <property type="entry name" value="Tet-R_TetA/multi-R_MdtG-like"/>
</dbReference>
<evidence type="ECO:0000256" key="6">
    <source>
        <dbReference type="SAM" id="Phobius"/>
    </source>
</evidence>
<keyword evidence="2" id="KW-1003">Cell membrane</keyword>
<keyword evidence="9" id="KW-1185">Reference proteome</keyword>
<feature type="transmembrane region" description="Helical" evidence="6">
    <location>
        <begin position="248"/>
        <end position="268"/>
    </location>
</feature>
<dbReference type="PANTHER" id="PTHR43124">
    <property type="entry name" value="PURINE EFFLUX PUMP PBUE"/>
    <property type="match status" value="1"/>
</dbReference>
<dbReference type="Proteomes" id="UP000198748">
    <property type="component" value="Unassembled WGS sequence"/>
</dbReference>
<gene>
    <name evidence="8" type="ORF">SAMN04487996_120100</name>
</gene>
<keyword evidence="3 6" id="KW-0812">Transmembrane</keyword>
<evidence type="ECO:0000256" key="5">
    <source>
        <dbReference type="ARBA" id="ARBA00023136"/>
    </source>
</evidence>
<dbReference type="OrthoDB" id="9788453at2"/>
<evidence type="ECO:0000256" key="1">
    <source>
        <dbReference type="ARBA" id="ARBA00004651"/>
    </source>
</evidence>
<dbReference type="STRING" id="659014.SAMN04487996_120100"/>
<dbReference type="InterPro" id="IPR050189">
    <property type="entry name" value="MFS_Efflux_Transporters"/>
</dbReference>
<keyword evidence="4 6" id="KW-1133">Transmembrane helix</keyword>
<reference evidence="9" key="1">
    <citation type="submission" date="2016-10" db="EMBL/GenBank/DDBJ databases">
        <authorList>
            <person name="Varghese N."/>
            <person name="Submissions S."/>
        </authorList>
    </citation>
    <scope>NUCLEOTIDE SEQUENCE [LARGE SCALE GENOMIC DNA]</scope>
    <source>
        <strain evidence="9">DSM 25329</strain>
    </source>
</reference>
<protein>
    <submittedName>
        <fullName evidence="8">Predicted arabinose efflux permease, MFS family</fullName>
    </submittedName>
</protein>
<dbReference type="InterPro" id="IPR011701">
    <property type="entry name" value="MFS"/>
</dbReference>
<dbReference type="PANTHER" id="PTHR43124:SF8">
    <property type="entry name" value="INNER MEMBRANE TRANSPORT PROTEIN YDHP"/>
    <property type="match status" value="1"/>
</dbReference>
<accession>A0A1G7VJE0</accession>
<organism evidence="8 9">
    <name type="scientific">Dyadobacter soli</name>
    <dbReference type="NCBI Taxonomy" id="659014"/>
    <lineage>
        <taxon>Bacteria</taxon>
        <taxon>Pseudomonadati</taxon>
        <taxon>Bacteroidota</taxon>
        <taxon>Cytophagia</taxon>
        <taxon>Cytophagales</taxon>
        <taxon>Spirosomataceae</taxon>
        <taxon>Dyadobacter</taxon>
    </lineage>
</organism>
<feature type="transmembrane region" description="Helical" evidence="6">
    <location>
        <begin position="167"/>
        <end position="187"/>
    </location>
</feature>
<dbReference type="PRINTS" id="PR01035">
    <property type="entry name" value="TCRTETA"/>
</dbReference>
<feature type="domain" description="Major facilitator superfamily (MFS) profile" evidence="7">
    <location>
        <begin position="13"/>
        <end position="392"/>
    </location>
</feature>
<evidence type="ECO:0000259" key="7">
    <source>
        <dbReference type="PROSITE" id="PS50850"/>
    </source>
</evidence>
<dbReference type="CDD" id="cd17324">
    <property type="entry name" value="MFS_NepI_like"/>
    <property type="match status" value="1"/>
</dbReference>
<dbReference type="InterPro" id="IPR036259">
    <property type="entry name" value="MFS_trans_sf"/>
</dbReference>
<dbReference type="GO" id="GO:0022857">
    <property type="term" value="F:transmembrane transporter activity"/>
    <property type="evidence" value="ECO:0007669"/>
    <property type="project" value="InterPro"/>
</dbReference>
<feature type="transmembrane region" description="Helical" evidence="6">
    <location>
        <begin position="108"/>
        <end position="126"/>
    </location>
</feature>
<evidence type="ECO:0000256" key="4">
    <source>
        <dbReference type="ARBA" id="ARBA00022989"/>
    </source>
</evidence>
<feature type="transmembrane region" description="Helical" evidence="6">
    <location>
        <begin position="138"/>
        <end position="161"/>
    </location>
</feature>
<feature type="transmembrane region" description="Helical" evidence="6">
    <location>
        <begin position="300"/>
        <end position="323"/>
    </location>
</feature>
<feature type="transmembrane region" description="Helical" evidence="6">
    <location>
        <begin position="275"/>
        <end position="294"/>
    </location>
</feature>
<feature type="transmembrane region" description="Helical" evidence="6">
    <location>
        <begin position="79"/>
        <end position="102"/>
    </location>
</feature>
<name>A0A1G7VJE0_9BACT</name>